<feature type="compositionally biased region" description="Basic and acidic residues" evidence="1">
    <location>
        <begin position="48"/>
        <end position="65"/>
    </location>
</feature>
<feature type="region of interest" description="Disordered" evidence="1">
    <location>
        <begin position="135"/>
        <end position="392"/>
    </location>
</feature>
<feature type="region of interest" description="Disordered" evidence="1">
    <location>
        <begin position="1"/>
        <end position="82"/>
    </location>
</feature>
<feature type="compositionally biased region" description="Basic and acidic residues" evidence="1">
    <location>
        <begin position="243"/>
        <end position="252"/>
    </location>
</feature>
<evidence type="ECO:0000313" key="2">
    <source>
        <dbReference type="EMBL" id="CAA9303163.1"/>
    </source>
</evidence>
<feature type="compositionally biased region" description="Basic residues" evidence="1">
    <location>
        <begin position="253"/>
        <end position="266"/>
    </location>
</feature>
<accession>A0A6J4KF00</accession>
<sequence length="392" mass="42361">EGTHLARPVRRTLRQRPRSHHRGPHGRDHPHHLHGDLRLGPSPLRRLPAADEARRHPGPRAHGDRGGGGPGSEAPEAWGPRGGPLHHLVRKLLVLPEHPVLALRHLQPQPGAREDHDGPRHGGPVRLLAAHGRLRGGAGAVPPRPLRGRGPHPHRQRPAGRAGALPVGHLPHGVDGRGERGDRTRRHGGGVGVRAGGPVHHPQRVDDGRRPGDRHRPRPRAAAHGRGARQGGDDQLQGGGRLRPADGDDGRPRPRPLHRRGGGRGARHGERGRVVRQGQVHAAAGDGAPARAARGHHVLPQGRHHLHPRRLPGLPGQDPVRRGHEQGAHLQDGPDAHPALPGPPPEAHRSRRDRPLVRHHPRGAHRPRPRDVQDLPGQRRRVHQGGAEALGL</sequence>
<feature type="compositionally biased region" description="Basic residues" evidence="1">
    <location>
        <begin position="212"/>
        <end position="227"/>
    </location>
</feature>
<feature type="compositionally biased region" description="Basic and acidic residues" evidence="1">
    <location>
        <begin position="319"/>
        <end position="335"/>
    </location>
</feature>
<proteinExistence type="predicted"/>
<feature type="compositionally biased region" description="Low complexity" evidence="1">
    <location>
        <begin position="38"/>
        <end position="47"/>
    </location>
</feature>
<feature type="compositionally biased region" description="Basic residues" evidence="1">
    <location>
        <begin position="293"/>
        <end position="310"/>
    </location>
</feature>
<reference evidence="2" key="1">
    <citation type="submission" date="2020-02" db="EMBL/GenBank/DDBJ databases">
        <authorList>
            <person name="Meier V. D."/>
        </authorList>
    </citation>
    <scope>NUCLEOTIDE SEQUENCE</scope>
    <source>
        <strain evidence="2">AVDCRST_MAG68</strain>
    </source>
</reference>
<feature type="compositionally biased region" description="Basic residues" evidence="1">
    <location>
        <begin position="349"/>
        <end position="368"/>
    </location>
</feature>
<feature type="compositionally biased region" description="Basic and acidic residues" evidence="1">
    <location>
        <begin position="172"/>
        <end position="182"/>
    </location>
</feature>
<protein>
    <submittedName>
        <fullName evidence="2">Threonine dehydrogenase and related Zn-dependent dehydrogenases</fullName>
    </submittedName>
</protein>
<feature type="compositionally biased region" description="Basic residues" evidence="1">
    <location>
        <begin position="7"/>
        <end position="32"/>
    </location>
</feature>
<feature type="non-terminal residue" evidence="2">
    <location>
        <position position="392"/>
    </location>
</feature>
<feature type="compositionally biased region" description="Basic residues" evidence="1">
    <location>
        <begin position="146"/>
        <end position="158"/>
    </location>
</feature>
<name>A0A6J4KF00_9BACT</name>
<feature type="non-terminal residue" evidence="2">
    <location>
        <position position="1"/>
    </location>
</feature>
<dbReference type="EMBL" id="CADCTW010000034">
    <property type="protein sequence ID" value="CAA9303163.1"/>
    <property type="molecule type" value="Genomic_DNA"/>
</dbReference>
<evidence type="ECO:0000256" key="1">
    <source>
        <dbReference type="SAM" id="MobiDB-lite"/>
    </source>
</evidence>
<feature type="compositionally biased region" description="Low complexity" evidence="1">
    <location>
        <begin position="281"/>
        <end position="292"/>
    </location>
</feature>
<gene>
    <name evidence="2" type="ORF">AVDCRST_MAG68-633</name>
</gene>
<organism evidence="2">
    <name type="scientific">uncultured Gemmatimonadota bacterium</name>
    <dbReference type="NCBI Taxonomy" id="203437"/>
    <lineage>
        <taxon>Bacteria</taxon>
        <taxon>Pseudomonadati</taxon>
        <taxon>Gemmatimonadota</taxon>
        <taxon>environmental samples</taxon>
    </lineage>
</organism>
<dbReference type="AlphaFoldDB" id="A0A6J4KF00"/>